<keyword evidence="3 4" id="KW-0653">Protein transport</keyword>
<comment type="caution">
    <text evidence="8">The sequence shown here is derived from an EMBL/GenBank/DDBJ whole genome shotgun (WGS) entry which is preliminary data.</text>
</comment>
<feature type="region of interest" description="Disordered" evidence="5">
    <location>
        <begin position="1"/>
        <end position="57"/>
    </location>
</feature>
<protein>
    <recommendedName>
        <fullName evidence="4">Exocyst complex component Sec8</fullName>
    </recommendedName>
</protein>
<dbReference type="InterPro" id="IPR039682">
    <property type="entry name" value="Sec8/EXOC4"/>
</dbReference>
<dbReference type="GO" id="GO:0015031">
    <property type="term" value="P:protein transport"/>
    <property type="evidence" value="ECO:0007669"/>
    <property type="project" value="UniProtKB-KW"/>
</dbReference>
<dbReference type="Proteomes" id="UP001164286">
    <property type="component" value="Unassembled WGS sequence"/>
</dbReference>
<sequence>MTQDLRRPSANSVDYGSPIASPAQASPNTAMFSDPFAADRNQRSQLRQQTSEAKQAATMIPAPSGDKLRNAVGAFMAAGRQKEVQRPPRHARPPMQETWDLETPDGSEFGDIDVVLRKIKKDWPFILESDFSPSTLALSLLSQSSNHPPISSFLRLNEALSSALQAAVQAHFQTFAASLPGHATFLTTLGRAQEQVRRSKAELTEARDGFAGKGKGELAGVRARERMQVPDRLESLIGDKRFLEAAALLVRSLKTINRSDVQELGALSELRSYFRSQETTLTDILVDELHNHIYLKTFYSDSRWQPYTPGQQDLAEFKDDVPSRLSDSHDSAWSRYIAGLQPNQAPARQGLTGSASLASIANEEPHSPEVESFSYIETVLEALAVMGRLGVAMDRMVQRASGEIHTLVDTTLDEVDSRVELRREEAVNANTKPSNLVGTTILALSLDVVGPPHHAAILRDLFWTLYSKLVAVLEGHRVTYEIARGISARREFRDVTLKGSATLRIPVVEIYKPMQAEVRTMLRNYLADDGSVTETLQYMSLNEIIRDGKLARDKQRQLFKFSNTDTRTHGQDFDSLQQVLKTSVPGLVALHEATPESSEESAKHRNLIPPNAFNVSTLFQPTLAFIERAEHIIPPGFQDEIGSFSTVLEDFVVKVFLPQLDERVTASFQQAVSGYDAYQIDRRLPVPLPPLKSSSRVMSLIHHLCVMLQTTPFHRENYSRLIVGVIVQYYQQCSGRFKGKLRSDVANVELASLRDASLSSPATWAQREDVIQLLSEVQAVIPSDKHELGLLCLREIKLGLDMDKPLHETELISSPRKVEALGHLAESLRWFIDSLLDIEAEDGQTTAMDDGPKLPLTRAMMQRFDAIIQTYEQLAEMVLNTIRLEVRGRVICNLGAAMRSGDYDLASEALELDPDVVDLNSSLIELEEITGRTLSKEDRSFIFRGLSYLVDHLFIHWARLIKIVSAAGVEKIKRNIFSVQQCLTGIDGGDEVLARSLTYWDLWQRGPKAKGTPMFSFDDYKVMLELQCKESSSELNSYLIDLHALAMSIEGWEV</sequence>
<evidence type="ECO:0000256" key="3">
    <source>
        <dbReference type="ARBA" id="ARBA00022927"/>
    </source>
</evidence>
<comment type="function">
    <text evidence="4">Component of the exocyst complex involved in the docking of exocytic vesicles with fusion sites on the plasma membrane.</text>
</comment>
<keyword evidence="2 4" id="KW-0268">Exocytosis</keyword>
<evidence type="ECO:0000256" key="5">
    <source>
        <dbReference type="SAM" id="MobiDB-lite"/>
    </source>
</evidence>
<comment type="similarity">
    <text evidence="4">Belongs to the SEC8 family.</text>
</comment>
<accession>A0AA38LT87</accession>
<dbReference type="PANTHER" id="PTHR14146">
    <property type="entry name" value="EXOCYST COMPLEX COMPONENT 4"/>
    <property type="match status" value="1"/>
</dbReference>
<proteinExistence type="inferred from homology"/>
<evidence type="ECO:0000256" key="2">
    <source>
        <dbReference type="ARBA" id="ARBA00022483"/>
    </source>
</evidence>
<feature type="region of interest" description="Disordered" evidence="5">
    <location>
        <begin position="80"/>
        <end position="104"/>
    </location>
</feature>
<feature type="domain" description="Exocyst complex component Sec8 middle helical bundle" evidence="7">
    <location>
        <begin position="368"/>
        <end position="623"/>
    </location>
</feature>
<feature type="domain" description="Exocyst complex component Sec8 N-terminal" evidence="6">
    <location>
        <begin position="112"/>
        <end position="223"/>
    </location>
</feature>
<evidence type="ECO:0000313" key="9">
    <source>
        <dbReference type="Proteomes" id="UP001164286"/>
    </source>
</evidence>
<keyword evidence="9" id="KW-1185">Reference proteome</keyword>
<dbReference type="Pfam" id="PF20652">
    <property type="entry name" value="Sec8_C"/>
    <property type="match status" value="1"/>
</dbReference>
<dbReference type="Pfam" id="PF04048">
    <property type="entry name" value="Sec8_N"/>
    <property type="match status" value="1"/>
</dbReference>
<dbReference type="InterPro" id="IPR048630">
    <property type="entry name" value="Sec8_M"/>
</dbReference>
<dbReference type="InterPro" id="IPR007191">
    <property type="entry name" value="Sec8_exocyst_N"/>
</dbReference>
<dbReference type="AlphaFoldDB" id="A0AA38LT87"/>
<evidence type="ECO:0000313" key="8">
    <source>
        <dbReference type="EMBL" id="KAI9632296.1"/>
    </source>
</evidence>
<dbReference type="GO" id="GO:0006893">
    <property type="term" value="P:Golgi to plasma membrane transport"/>
    <property type="evidence" value="ECO:0007669"/>
    <property type="project" value="TreeGrafter"/>
</dbReference>
<keyword evidence="1 4" id="KW-0813">Transport</keyword>
<dbReference type="GO" id="GO:0000145">
    <property type="term" value="C:exocyst"/>
    <property type="evidence" value="ECO:0007669"/>
    <property type="project" value="UniProtKB-UniRule"/>
</dbReference>
<evidence type="ECO:0000256" key="4">
    <source>
        <dbReference type="RuleBase" id="RU367079"/>
    </source>
</evidence>
<gene>
    <name evidence="8" type="ORF">MKK02DRAFT_35306</name>
</gene>
<dbReference type="GO" id="GO:0006904">
    <property type="term" value="P:vesicle docking involved in exocytosis"/>
    <property type="evidence" value="ECO:0007669"/>
    <property type="project" value="InterPro"/>
</dbReference>
<evidence type="ECO:0000259" key="6">
    <source>
        <dbReference type="Pfam" id="PF04048"/>
    </source>
</evidence>
<evidence type="ECO:0000256" key="1">
    <source>
        <dbReference type="ARBA" id="ARBA00022448"/>
    </source>
</evidence>
<name>A0AA38LT87_9TREE</name>
<evidence type="ECO:0000259" key="7">
    <source>
        <dbReference type="Pfam" id="PF20652"/>
    </source>
</evidence>
<dbReference type="RefSeq" id="XP_052942073.1">
    <property type="nucleotide sequence ID" value="XM_053089144.1"/>
</dbReference>
<reference evidence="8" key="1">
    <citation type="journal article" date="2022" name="G3 (Bethesda)">
        <title>High quality genome of the basidiomycete yeast Dioszegia hungarica PDD-24b-2 isolated from cloud water.</title>
        <authorList>
            <person name="Jarrige D."/>
            <person name="Haridas S."/>
            <person name="Bleykasten-Grosshans C."/>
            <person name="Joly M."/>
            <person name="Nadalig T."/>
            <person name="Sancelme M."/>
            <person name="Vuilleumier S."/>
            <person name="Grigoriev I.V."/>
            <person name="Amato P."/>
            <person name="Bringel F."/>
        </authorList>
    </citation>
    <scope>NUCLEOTIDE SEQUENCE</scope>
    <source>
        <strain evidence="8">PDD-24b-2</strain>
    </source>
</reference>
<dbReference type="EMBL" id="JAKWFO010000014">
    <property type="protein sequence ID" value="KAI9632296.1"/>
    <property type="molecule type" value="Genomic_DNA"/>
</dbReference>
<dbReference type="GeneID" id="77728349"/>
<dbReference type="GO" id="GO:0006612">
    <property type="term" value="P:protein targeting to membrane"/>
    <property type="evidence" value="ECO:0007669"/>
    <property type="project" value="UniProtKB-UniRule"/>
</dbReference>
<organism evidence="8 9">
    <name type="scientific">Dioszegia hungarica</name>
    <dbReference type="NCBI Taxonomy" id="4972"/>
    <lineage>
        <taxon>Eukaryota</taxon>
        <taxon>Fungi</taxon>
        <taxon>Dikarya</taxon>
        <taxon>Basidiomycota</taxon>
        <taxon>Agaricomycotina</taxon>
        <taxon>Tremellomycetes</taxon>
        <taxon>Tremellales</taxon>
        <taxon>Bulleribasidiaceae</taxon>
        <taxon>Dioszegia</taxon>
    </lineage>
</organism>
<dbReference type="PANTHER" id="PTHR14146:SF0">
    <property type="entry name" value="EXOCYST COMPLEX COMPONENT 4"/>
    <property type="match status" value="1"/>
</dbReference>
<dbReference type="GO" id="GO:0090522">
    <property type="term" value="P:vesicle tethering involved in exocytosis"/>
    <property type="evidence" value="ECO:0007669"/>
    <property type="project" value="UniProtKB-UniRule"/>
</dbReference>
<feature type="compositionally biased region" description="Polar residues" evidence="5">
    <location>
        <begin position="43"/>
        <end position="53"/>
    </location>
</feature>